<dbReference type="PANTHER" id="PTHR39428">
    <property type="entry name" value="F420H(2)-DEPENDENT QUINONE REDUCTASE RV1261C"/>
    <property type="match status" value="1"/>
</dbReference>
<dbReference type="GO" id="GO:0005886">
    <property type="term" value="C:plasma membrane"/>
    <property type="evidence" value="ECO:0007669"/>
    <property type="project" value="TreeGrafter"/>
</dbReference>
<dbReference type="EMBL" id="RCZG01000003">
    <property type="protein sequence ID" value="TPG35274.1"/>
    <property type="molecule type" value="Genomic_DNA"/>
</dbReference>
<comment type="similarity">
    <text evidence="1">Belongs to the F420H(2)-dependent quinone reductase family.</text>
</comment>
<dbReference type="InterPro" id="IPR012349">
    <property type="entry name" value="Split_barrel_FMN-bd"/>
</dbReference>
<protein>
    <submittedName>
        <fullName evidence="3">Nitroreductase family deazaflavin-dependent oxidoreductase</fullName>
    </submittedName>
</protein>
<dbReference type="NCBIfam" id="TIGR00026">
    <property type="entry name" value="hi_GC_TIGR00026"/>
    <property type="match status" value="1"/>
</dbReference>
<dbReference type="AlphaFoldDB" id="A0A502ED91"/>
<dbReference type="PANTHER" id="PTHR39428:SF3">
    <property type="entry name" value="DEAZAFLAVIN-DEPENDENT NITROREDUCTASE"/>
    <property type="match status" value="1"/>
</dbReference>
<evidence type="ECO:0000256" key="2">
    <source>
        <dbReference type="ARBA" id="ARBA00049106"/>
    </source>
</evidence>
<comment type="caution">
    <text evidence="3">The sequence shown here is derived from an EMBL/GenBank/DDBJ whole genome shotgun (WGS) entry which is preliminary data.</text>
</comment>
<organism evidence="3 4">
    <name type="scientific">Mycolicibacterium hodleri</name>
    <dbReference type="NCBI Taxonomy" id="49897"/>
    <lineage>
        <taxon>Bacteria</taxon>
        <taxon>Bacillati</taxon>
        <taxon>Actinomycetota</taxon>
        <taxon>Actinomycetes</taxon>
        <taxon>Mycobacteriales</taxon>
        <taxon>Mycobacteriaceae</taxon>
        <taxon>Mycolicibacterium</taxon>
    </lineage>
</organism>
<gene>
    <name evidence="3" type="ORF">EAH80_09690</name>
</gene>
<evidence type="ECO:0000313" key="3">
    <source>
        <dbReference type="EMBL" id="TPG35274.1"/>
    </source>
</evidence>
<reference evidence="3 4" key="1">
    <citation type="journal article" date="2019" name="Environ. Microbiol.">
        <title>Species interactions and distinct microbial communities in high Arctic permafrost affected cryosols are associated with the CH4 and CO2 gas fluxes.</title>
        <authorList>
            <person name="Altshuler I."/>
            <person name="Hamel J."/>
            <person name="Turney S."/>
            <person name="Magnuson E."/>
            <person name="Levesque R."/>
            <person name="Greer C."/>
            <person name="Whyte L.G."/>
        </authorList>
    </citation>
    <scope>NUCLEOTIDE SEQUENCE [LARGE SCALE GENOMIC DNA]</scope>
    <source>
        <strain evidence="3 4">S5.20</strain>
    </source>
</reference>
<keyword evidence="4" id="KW-1185">Reference proteome</keyword>
<name>A0A502ED91_9MYCO</name>
<dbReference type="OrthoDB" id="8225825at2"/>
<dbReference type="GO" id="GO:0070967">
    <property type="term" value="F:coenzyme F420 binding"/>
    <property type="evidence" value="ECO:0007669"/>
    <property type="project" value="TreeGrafter"/>
</dbReference>
<evidence type="ECO:0000313" key="4">
    <source>
        <dbReference type="Proteomes" id="UP000320095"/>
    </source>
</evidence>
<dbReference type="Proteomes" id="UP000320095">
    <property type="component" value="Unassembled WGS sequence"/>
</dbReference>
<proteinExistence type="inferred from homology"/>
<dbReference type="Gene3D" id="2.30.110.10">
    <property type="entry name" value="Electron Transport, Fmn-binding Protein, Chain A"/>
    <property type="match status" value="1"/>
</dbReference>
<evidence type="ECO:0000256" key="1">
    <source>
        <dbReference type="ARBA" id="ARBA00008710"/>
    </source>
</evidence>
<sequence length="116" mass="12683">MGDTLEGRPVVILTHVGAKSGLVRKSPLMRIEHKGSYAVIASNGGAARDPLWAGNIAANPAVRIQDGATVHDLRARRVFGEEQEQWWLRAYETFAPFAGYREGAGREVPLYVLEPA</sequence>
<comment type="catalytic activity">
    <reaction evidence="2">
        <text>oxidized coenzyme F420-(gamma-L-Glu)(n) + a quinol + H(+) = reduced coenzyme F420-(gamma-L-Glu)(n) + a quinone</text>
        <dbReference type="Rhea" id="RHEA:39663"/>
        <dbReference type="Rhea" id="RHEA-COMP:12939"/>
        <dbReference type="Rhea" id="RHEA-COMP:14378"/>
        <dbReference type="ChEBI" id="CHEBI:15378"/>
        <dbReference type="ChEBI" id="CHEBI:24646"/>
        <dbReference type="ChEBI" id="CHEBI:132124"/>
        <dbReference type="ChEBI" id="CHEBI:133980"/>
        <dbReference type="ChEBI" id="CHEBI:139511"/>
    </reaction>
</comment>
<dbReference type="InterPro" id="IPR004378">
    <property type="entry name" value="F420H2_quin_Rdtase"/>
</dbReference>
<dbReference type="Pfam" id="PF04075">
    <property type="entry name" value="F420H2_quin_red"/>
    <property type="match status" value="1"/>
</dbReference>
<accession>A0A502ED91</accession>
<dbReference type="GO" id="GO:0016491">
    <property type="term" value="F:oxidoreductase activity"/>
    <property type="evidence" value="ECO:0007669"/>
    <property type="project" value="InterPro"/>
</dbReference>